<gene>
    <name evidence="3" type="ORF">TRICI_000794</name>
</gene>
<reference evidence="3" key="1">
    <citation type="journal article" date="2019" name="G3 (Bethesda)">
        <title>Genome Assemblies of Two Rare Opportunistic Yeast Pathogens: Diutina rugosa (syn. Candida rugosa) and Trichomonascus ciferrii (syn. Candida ciferrii).</title>
        <authorList>
            <person name="Mixao V."/>
            <person name="Saus E."/>
            <person name="Hansen A.P."/>
            <person name="Lass-Florl C."/>
            <person name="Gabaldon T."/>
        </authorList>
    </citation>
    <scope>NUCLEOTIDE SEQUENCE</scope>
    <source>
        <strain evidence="3">CBS 4856</strain>
    </source>
</reference>
<feature type="compositionally biased region" description="Polar residues" evidence="1">
    <location>
        <begin position="79"/>
        <end position="95"/>
    </location>
</feature>
<dbReference type="Proteomes" id="UP000761534">
    <property type="component" value="Unassembled WGS sequence"/>
</dbReference>
<dbReference type="PANTHER" id="PTHR32085">
    <property type="entry name" value="PROTEIN CSF1"/>
    <property type="match status" value="1"/>
</dbReference>
<dbReference type="InterPro" id="IPR029636">
    <property type="entry name" value="Csf1"/>
</dbReference>
<dbReference type="Pfam" id="PF21678">
    <property type="entry name" value="Csf1_N"/>
    <property type="match status" value="1"/>
</dbReference>
<name>A0A642VBX9_9ASCO</name>
<accession>A0A642VBX9</accession>
<comment type="caution">
    <text evidence="3">The sequence shown here is derived from an EMBL/GenBank/DDBJ whole genome shotgun (WGS) entry which is preliminary data.</text>
</comment>
<dbReference type="GO" id="GO:0016020">
    <property type="term" value="C:membrane"/>
    <property type="evidence" value="ECO:0007669"/>
    <property type="project" value="InterPro"/>
</dbReference>
<evidence type="ECO:0000313" key="3">
    <source>
        <dbReference type="EMBL" id="KAA8917046.1"/>
    </source>
</evidence>
<dbReference type="PANTHER" id="PTHR32085:SF3">
    <property type="entry name" value="PROTEIN CSF1"/>
    <property type="match status" value="1"/>
</dbReference>
<dbReference type="AlphaFoldDB" id="A0A642VBX9"/>
<evidence type="ECO:0000256" key="1">
    <source>
        <dbReference type="SAM" id="MobiDB-lite"/>
    </source>
</evidence>
<keyword evidence="4" id="KW-1185">Reference proteome</keyword>
<dbReference type="VEuPathDB" id="FungiDB:TRICI_000794"/>
<evidence type="ECO:0000259" key="2">
    <source>
        <dbReference type="Pfam" id="PF21678"/>
    </source>
</evidence>
<dbReference type="OrthoDB" id="10051416at2759"/>
<dbReference type="InterPro" id="IPR048636">
    <property type="entry name" value="Csf1_N"/>
</dbReference>
<dbReference type="EMBL" id="SWFS01000068">
    <property type="protein sequence ID" value="KAA8917046.1"/>
    <property type="molecule type" value="Genomic_DNA"/>
</dbReference>
<sequence>MASASNTCEGSVATAVLVRRARLSKLETDQTEAGHVLSGDDVPTRLGIQVDGLEWFVFNRSAAYDGLYDYFMSYQEQHQQPHGSSDMGSSQNTQFASSSGDPGAAADDSLNKEVNHMSVDSSSGKNEASFSVFDNMFLRLMPVQMRCNKGSVVVGNRNTPSLLVLHFASGTSSVDVGPSKNKLDKYKMIYHTHLTRPILEMRPNIDYEGPNAVERLKRVRPKKQGLSQKLWSRFSATTVRYLDRLLLGKIRERQKNEDSPEDGLEWEKMQWKGLSRYLSRDNEENRNINTTSSSDDSELADEYGKYSTLVDAPDISMTYYYDLPGVVPFNVDDAPDDDVGNGGSSPEFGATLTLNECTIHYGPWADRQRVPLQSMLLPRYCCNATPAQRRTPGQDRVYTGFKLQVDFTGDNIMRFPTREFSKNAQFFAQYKENPTAHSLRPFGWFELKFKDCSSISFNAQLMASKYGSHNNFHMDFKYPELRSSVNHGLLFSAKSHHLRGQTHYPLKWNGLQRWKVDNTSFNAKTFFLREHVTLLTDLLKDFSSGPPVKYELFTPVRYDINWTISNYAIYLNVNDLNIINNPSDFEDNTFVSLQGEALDIGIAIPLEQIYQNKTRINFNINTPKFDLVVDAPPWHTVHGFIDESGTGRAHDFKMDASYTYFSDVSDNNADTLVLEVDGSDVTFIAYGFILKYLMKIRENYFGEHAHFQTLEEYFNSANSANEPVKYKHERVSQLGGWEKSCF</sequence>
<feature type="compositionally biased region" description="Low complexity" evidence="1">
    <location>
        <begin position="96"/>
        <end position="108"/>
    </location>
</feature>
<protein>
    <recommendedName>
        <fullName evidence="2">Csf1 N-terminal domain-containing protein</fullName>
    </recommendedName>
</protein>
<dbReference type="GO" id="GO:0006113">
    <property type="term" value="P:fermentation"/>
    <property type="evidence" value="ECO:0007669"/>
    <property type="project" value="InterPro"/>
</dbReference>
<proteinExistence type="predicted"/>
<evidence type="ECO:0000313" key="4">
    <source>
        <dbReference type="Proteomes" id="UP000761534"/>
    </source>
</evidence>
<organism evidence="3 4">
    <name type="scientific">Trichomonascus ciferrii</name>
    <dbReference type="NCBI Taxonomy" id="44093"/>
    <lineage>
        <taxon>Eukaryota</taxon>
        <taxon>Fungi</taxon>
        <taxon>Dikarya</taxon>
        <taxon>Ascomycota</taxon>
        <taxon>Saccharomycotina</taxon>
        <taxon>Dipodascomycetes</taxon>
        <taxon>Dipodascales</taxon>
        <taxon>Trichomonascaceae</taxon>
        <taxon>Trichomonascus</taxon>
        <taxon>Trichomonascus ciferrii complex</taxon>
    </lineage>
</organism>
<feature type="domain" description="Csf1 N-terminal" evidence="2">
    <location>
        <begin position="40"/>
        <end position="719"/>
    </location>
</feature>
<feature type="region of interest" description="Disordered" evidence="1">
    <location>
        <begin position="79"/>
        <end position="108"/>
    </location>
</feature>